<feature type="domain" description="Aminotransferase-like plant mobile" evidence="1">
    <location>
        <begin position="2"/>
        <end position="80"/>
    </location>
</feature>
<evidence type="ECO:0000259" key="1">
    <source>
        <dbReference type="Pfam" id="PF10536"/>
    </source>
</evidence>
<dbReference type="Pfam" id="PF10536">
    <property type="entry name" value="PMD"/>
    <property type="match status" value="1"/>
</dbReference>
<name>A0A438CWZ2_VITVI</name>
<dbReference type="PANTHER" id="PTHR46033:SF8">
    <property type="entry name" value="PROTEIN MAINTENANCE OF MERISTEMS-LIKE"/>
    <property type="match status" value="1"/>
</dbReference>
<dbReference type="AlphaFoldDB" id="A0A438CWZ2"/>
<dbReference type="Proteomes" id="UP000288805">
    <property type="component" value="Unassembled WGS sequence"/>
</dbReference>
<accession>A0A438CWZ2</accession>
<organism evidence="2 3">
    <name type="scientific">Vitis vinifera</name>
    <name type="common">Grape</name>
    <dbReference type="NCBI Taxonomy" id="29760"/>
    <lineage>
        <taxon>Eukaryota</taxon>
        <taxon>Viridiplantae</taxon>
        <taxon>Streptophyta</taxon>
        <taxon>Embryophyta</taxon>
        <taxon>Tracheophyta</taxon>
        <taxon>Spermatophyta</taxon>
        <taxon>Magnoliopsida</taxon>
        <taxon>eudicotyledons</taxon>
        <taxon>Gunneridae</taxon>
        <taxon>Pentapetalae</taxon>
        <taxon>rosids</taxon>
        <taxon>Vitales</taxon>
        <taxon>Vitaceae</taxon>
        <taxon>Viteae</taxon>
        <taxon>Vitis</taxon>
    </lineage>
</organism>
<dbReference type="InterPro" id="IPR044824">
    <property type="entry name" value="MAIN-like"/>
</dbReference>
<comment type="caution">
    <text evidence="2">The sequence shown here is derived from an EMBL/GenBank/DDBJ whole genome shotgun (WGS) entry which is preliminary data.</text>
</comment>
<protein>
    <submittedName>
        <fullName evidence="2">Serine/threonine-protein phosphatase 7 long form-like</fullName>
    </submittedName>
</protein>
<evidence type="ECO:0000313" key="2">
    <source>
        <dbReference type="EMBL" id="RVW27723.1"/>
    </source>
</evidence>
<dbReference type="EMBL" id="QGNW01001941">
    <property type="protein sequence ID" value="RVW27723.1"/>
    <property type="molecule type" value="Genomic_DNA"/>
</dbReference>
<evidence type="ECO:0000313" key="3">
    <source>
        <dbReference type="Proteomes" id="UP000288805"/>
    </source>
</evidence>
<dbReference type="PANTHER" id="PTHR46033">
    <property type="entry name" value="PROTEIN MAIN-LIKE 2"/>
    <property type="match status" value="1"/>
</dbReference>
<sequence length="275" mass="31759">MLRDFGETAQYSWRSATLTHLYRELCRASLDSAETITGPLQLLQLWSWERLHVGRPSRALPHAPMPIDERFRPDALGNRWRVPLSHTDTPHHVLFDWRLYHEHYVALWEARGDHIVNTEPIEPHVDYHASYMTWYHHITRRFITPMDDFGPMWYQTTTLSTHLLIETMTSIISRGGHALEDSDSNVCHTGPYFFRPTINTTPYLFRPTISTTPISLDLPPLQPSISSDPPSVQIDTSTQLDLLPAIPRVPAKVREKCPKRKRVPVTHRFSPDGGM</sequence>
<gene>
    <name evidence="2" type="primary">MAIL3_162</name>
    <name evidence="2" type="ORF">CK203_109959</name>
</gene>
<proteinExistence type="predicted"/>
<dbReference type="GO" id="GO:0010073">
    <property type="term" value="P:meristem maintenance"/>
    <property type="evidence" value="ECO:0007669"/>
    <property type="project" value="InterPro"/>
</dbReference>
<reference evidence="2 3" key="1">
    <citation type="journal article" date="2018" name="PLoS Genet.">
        <title>Population sequencing reveals clonal diversity and ancestral inbreeding in the grapevine cultivar Chardonnay.</title>
        <authorList>
            <person name="Roach M.J."/>
            <person name="Johnson D.L."/>
            <person name="Bohlmann J."/>
            <person name="van Vuuren H.J."/>
            <person name="Jones S.J."/>
            <person name="Pretorius I.S."/>
            <person name="Schmidt S.A."/>
            <person name="Borneman A.R."/>
        </authorList>
    </citation>
    <scope>NUCLEOTIDE SEQUENCE [LARGE SCALE GENOMIC DNA]</scope>
    <source>
        <strain evidence="3">cv. Chardonnay</strain>
        <tissue evidence="2">Leaf</tissue>
    </source>
</reference>
<dbReference type="InterPro" id="IPR019557">
    <property type="entry name" value="AminoTfrase-like_pln_mobile"/>
</dbReference>